<protein>
    <submittedName>
        <fullName evidence="1">Uncharacterized protein</fullName>
    </submittedName>
</protein>
<dbReference type="Proteomes" id="UP000735302">
    <property type="component" value="Unassembled WGS sequence"/>
</dbReference>
<dbReference type="EMBL" id="BLXT01003739">
    <property type="protein sequence ID" value="GFO04454.1"/>
    <property type="molecule type" value="Genomic_DNA"/>
</dbReference>
<evidence type="ECO:0000313" key="2">
    <source>
        <dbReference type="Proteomes" id="UP000735302"/>
    </source>
</evidence>
<proteinExistence type="predicted"/>
<gene>
    <name evidence="1" type="ORF">PoB_003095900</name>
</gene>
<evidence type="ECO:0000313" key="1">
    <source>
        <dbReference type="EMBL" id="GFO04454.1"/>
    </source>
</evidence>
<name>A0AAV4ADX8_9GAST</name>
<reference evidence="1 2" key="1">
    <citation type="journal article" date="2021" name="Elife">
        <title>Chloroplast acquisition without the gene transfer in kleptoplastic sea slugs, Plakobranchus ocellatus.</title>
        <authorList>
            <person name="Maeda T."/>
            <person name="Takahashi S."/>
            <person name="Yoshida T."/>
            <person name="Shimamura S."/>
            <person name="Takaki Y."/>
            <person name="Nagai Y."/>
            <person name="Toyoda A."/>
            <person name="Suzuki Y."/>
            <person name="Arimoto A."/>
            <person name="Ishii H."/>
            <person name="Satoh N."/>
            <person name="Nishiyama T."/>
            <person name="Hasebe M."/>
            <person name="Maruyama T."/>
            <person name="Minagawa J."/>
            <person name="Obokata J."/>
            <person name="Shigenobu S."/>
        </authorList>
    </citation>
    <scope>NUCLEOTIDE SEQUENCE [LARGE SCALE GENOMIC DNA]</scope>
</reference>
<sequence length="87" mass="9571">MPSGETYYKQGYINCIPNRLTGPGVTFPAHHQATARYTQPGVEDVALLNSRSRTSKTTPGTTCLRLLAALLSDFMAGLQEGREERRT</sequence>
<accession>A0AAV4ADX8</accession>
<dbReference type="AlphaFoldDB" id="A0AAV4ADX8"/>
<organism evidence="1 2">
    <name type="scientific">Plakobranchus ocellatus</name>
    <dbReference type="NCBI Taxonomy" id="259542"/>
    <lineage>
        <taxon>Eukaryota</taxon>
        <taxon>Metazoa</taxon>
        <taxon>Spiralia</taxon>
        <taxon>Lophotrochozoa</taxon>
        <taxon>Mollusca</taxon>
        <taxon>Gastropoda</taxon>
        <taxon>Heterobranchia</taxon>
        <taxon>Euthyneura</taxon>
        <taxon>Panpulmonata</taxon>
        <taxon>Sacoglossa</taxon>
        <taxon>Placobranchoidea</taxon>
        <taxon>Plakobranchidae</taxon>
        <taxon>Plakobranchus</taxon>
    </lineage>
</organism>
<keyword evidence="2" id="KW-1185">Reference proteome</keyword>
<comment type="caution">
    <text evidence="1">The sequence shown here is derived from an EMBL/GenBank/DDBJ whole genome shotgun (WGS) entry which is preliminary data.</text>
</comment>